<evidence type="ECO:0000256" key="1">
    <source>
        <dbReference type="SAM" id="MobiDB-lite"/>
    </source>
</evidence>
<dbReference type="Gene3D" id="3.60.10.10">
    <property type="entry name" value="Endonuclease/exonuclease/phosphatase"/>
    <property type="match status" value="1"/>
</dbReference>
<sequence>RIAEKELDLCLKVFTHLNFRQHCPSSQKNGLITILNRRQGRFNKDLDKGIVIKDEHGRLLITNIIINEQSINIGNIYCPANNSEWVDWIMDVILQLKESSIKLQVLGGILLDDLSSSRKVCFQSPPKEIIEAFNKLMETLAEEGDKLTDTLKVTQGGNDRYTHYNKWMGASRVDRIYLSKEWMGNAEGYRTLEKRDPGDEGSTFLYLNTYWCISLFLTHHTEGGSHIENKSNKLQSTHKKAEDLHSEKWDNNERSDEETPTDQSSGPTNSRKKCERFYLQTKGKEYDAWGSPHQMFYQ</sequence>
<accession>A0A420H829</accession>
<dbReference type="EMBL" id="MCBR01021980">
    <property type="protein sequence ID" value="RKF53594.1"/>
    <property type="molecule type" value="Genomic_DNA"/>
</dbReference>
<reference evidence="2 3" key="1">
    <citation type="journal article" date="2018" name="BMC Genomics">
        <title>Comparative genome analyses reveal sequence features reflecting distinct modes of host-adaptation between dicot and monocot powdery mildew.</title>
        <authorList>
            <person name="Wu Y."/>
            <person name="Ma X."/>
            <person name="Pan Z."/>
            <person name="Kale S.D."/>
            <person name="Song Y."/>
            <person name="King H."/>
            <person name="Zhang Q."/>
            <person name="Presley C."/>
            <person name="Deng X."/>
            <person name="Wei C.I."/>
            <person name="Xiao S."/>
        </authorList>
    </citation>
    <scope>NUCLEOTIDE SEQUENCE [LARGE SCALE GENOMIC DNA]</scope>
    <source>
        <strain evidence="2">UCSC1</strain>
    </source>
</reference>
<feature type="region of interest" description="Disordered" evidence="1">
    <location>
        <begin position="228"/>
        <end position="274"/>
    </location>
</feature>
<organism evidence="2 3">
    <name type="scientific">Golovinomyces cichoracearum</name>
    <dbReference type="NCBI Taxonomy" id="62708"/>
    <lineage>
        <taxon>Eukaryota</taxon>
        <taxon>Fungi</taxon>
        <taxon>Dikarya</taxon>
        <taxon>Ascomycota</taxon>
        <taxon>Pezizomycotina</taxon>
        <taxon>Leotiomycetes</taxon>
        <taxon>Erysiphales</taxon>
        <taxon>Erysiphaceae</taxon>
        <taxon>Golovinomyces</taxon>
    </lineage>
</organism>
<dbReference type="AlphaFoldDB" id="A0A420H829"/>
<evidence type="ECO:0000313" key="3">
    <source>
        <dbReference type="Proteomes" id="UP000285405"/>
    </source>
</evidence>
<dbReference type="SUPFAM" id="SSF56219">
    <property type="entry name" value="DNase I-like"/>
    <property type="match status" value="1"/>
</dbReference>
<comment type="caution">
    <text evidence="2">The sequence shown here is derived from an EMBL/GenBank/DDBJ whole genome shotgun (WGS) entry which is preliminary data.</text>
</comment>
<proteinExistence type="predicted"/>
<protein>
    <submittedName>
        <fullName evidence="2">Uncharacterized protein</fullName>
    </submittedName>
</protein>
<evidence type="ECO:0000313" key="2">
    <source>
        <dbReference type="EMBL" id="RKF53594.1"/>
    </source>
</evidence>
<feature type="non-terminal residue" evidence="2">
    <location>
        <position position="1"/>
    </location>
</feature>
<feature type="compositionally biased region" description="Basic and acidic residues" evidence="1">
    <location>
        <begin position="239"/>
        <end position="254"/>
    </location>
</feature>
<gene>
    <name evidence="2" type="ORF">GcC1_219038</name>
</gene>
<dbReference type="InterPro" id="IPR036691">
    <property type="entry name" value="Endo/exonu/phosph_ase_sf"/>
</dbReference>
<name>A0A420H829_9PEZI</name>
<dbReference type="Proteomes" id="UP000285405">
    <property type="component" value="Unassembled WGS sequence"/>
</dbReference>